<name>A0A481ZBB4_9VIRU</name>
<evidence type="ECO:0000313" key="1">
    <source>
        <dbReference type="EMBL" id="QBK93194.1"/>
    </source>
</evidence>
<protein>
    <submittedName>
        <fullName evidence="1">Uncharacterized protein</fullName>
    </submittedName>
</protein>
<gene>
    <name evidence="1" type="ORF">LCPAC403_03280</name>
</gene>
<dbReference type="EMBL" id="MK500591">
    <property type="protein sequence ID" value="QBK93194.1"/>
    <property type="molecule type" value="Genomic_DNA"/>
</dbReference>
<accession>A0A481ZBB4</accession>
<reference evidence="1" key="1">
    <citation type="journal article" date="2019" name="MBio">
        <title>Virus Genomes from Deep Sea Sediments Expand the Ocean Megavirome and Support Independent Origins of Viral Gigantism.</title>
        <authorList>
            <person name="Backstrom D."/>
            <person name="Yutin N."/>
            <person name="Jorgensen S.L."/>
            <person name="Dharamshi J."/>
            <person name="Homa F."/>
            <person name="Zaremba-Niedwiedzka K."/>
            <person name="Spang A."/>
            <person name="Wolf Y.I."/>
            <person name="Koonin E.V."/>
            <person name="Ettema T.J."/>
        </authorList>
    </citation>
    <scope>NUCLEOTIDE SEQUENCE</scope>
</reference>
<organism evidence="1">
    <name type="scientific">Pithovirus LCPAC403</name>
    <dbReference type="NCBI Taxonomy" id="2506596"/>
    <lineage>
        <taxon>Viruses</taxon>
        <taxon>Pithoviruses</taxon>
    </lineage>
</organism>
<proteinExistence type="predicted"/>
<sequence>MAYKQIAKYVTVSLFTAMISSGIYTDKIYRLELSHDTKIGSMKRANETIIRDVKRRSERELDSEVRKYKQLCLDQAWEHLCRDRKRDGLDPSKYRKPTLGEMYMSLPGGGGALL</sequence>